<comment type="subcellular location">
    <subcellularLocation>
        <location evidence="2">Secreted</location>
    </subcellularLocation>
</comment>
<dbReference type="GeneID" id="20367687"/>
<keyword evidence="9" id="KW-0119">Carbohydrate metabolism</keyword>
<keyword evidence="11" id="KW-0624">Polysaccharide degradation</keyword>
<comment type="similarity">
    <text evidence="3">Belongs to the glycosyl hydrolase 18 family. Chitinase class V subfamily.</text>
</comment>
<evidence type="ECO:0000256" key="2">
    <source>
        <dbReference type="ARBA" id="ARBA00004613"/>
    </source>
</evidence>
<evidence type="ECO:0000256" key="6">
    <source>
        <dbReference type="ARBA" id="ARBA00022729"/>
    </source>
</evidence>
<dbReference type="InterPro" id="IPR017853">
    <property type="entry name" value="GH"/>
</dbReference>
<dbReference type="eggNOG" id="KOG2806">
    <property type="taxonomic scope" value="Eukaryota"/>
</dbReference>
<dbReference type="EMBL" id="AFNW01000304">
    <property type="protein sequence ID" value="EKJ70777.1"/>
    <property type="molecule type" value="Genomic_DNA"/>
</dbReference>
<sequence>MLYSFRVDYLSLTDIDQVASLHNVQCNKFASIPVSHSLGSPSLPIDLTLEPFLSHHYPTNVIRSLQVFSLVLLYYNIHKSENDYTQGQTSLPKTIRVSDMLNQIFLIAPLLVQAALAVPSVEPRHQHLHGHMEHSHGTRTTMSTTVRRQVEQTNEAVPQFIPPKMPYALKPQTRVAKPTAAASDDNDDGNTVPEFIPPRMPFNSKAVQQKSTNEQASPQRLASVASVNNKKTTAKDTKDTKDKKETKETKDSKNTKSTKNTNAQKLAQVQDDDDDKLPTFIPPRSPFRGPKKPQATQTIPRDTVPEFIPPRNPWAQSKFNTRSTDSDDQDDPEETDAPDSDQRASRVDLLKRDGEDEDDEYFLEEGDDEFSPSDFPNLGEPEDEDIVDDSNQHSEDAPAANMSKQQGDPEEGINVQGEENTKNYFGGNFDDEDAENTPTRLEARGVAKRNMLYFTNWGTYEGFDPQNLPVKEITHVLYSFAKVNAKDGTVQSSDPWADVERTYPGDNGGGNNAYGCVRQLYILKKQNRNLKVLISIGGFDGSPALASGVSTQNGRKRFISTAIKLITDWGFDGIDVDWEYPVNAQEARNYVLILNGLRKALDKYSQDNKLNYRFLLTVASPAGSSHYNTMDLKKMDPWVDAWHLMAYDYAGPWDSTTGHQANVFASKKSPLSTKLSTDATLNDYIAAGVSPNKIHLGMPLYGRSFANTAGLGKPYDGVAGSPAKQGVYLLKDLPRPGAVTTYNADLMASYTYDRKKRELVTMDDLKSAQAKAGYINERNLGGAFYWEAKGDRSGSASVVAGVGRTLGALERSNNLLKYPTSIYENIRNNRP</sequence>
<keyword evidence="6" id="KW-0732">Signal</keyword>
<evidence type="ECO:0000256" key="5">
    <source>
        <dbReference type="ARBA" id="ARBA00022525"/>
    </source>
</evidence>
<reference evidence="15 16" key="1">
    <citation type="journal article" date="2012" name="PLoS Pathog.">
        <title>Comparative pathogenomics reveals horizontally acquired novel virulence genes in fungi infecting cereal hosts.</title>
        <authorList>
            <person name="Gardiner D.M."/>
            <person name="McDonald M.C."/>
            <person name="Covarelli L."/>
            <person name="Solomon P.S."/>
            <person name="Rusu A.G."/>
            <person name="Marshall M."/>
            <person name="Kazan K."/>
            <person name="Chakraborty S."/>
            <person name="McDonald B.A."/>
            <person name="Manners J.M."/>
        </authorList>
    </citation>
    <scope>NUCLEOTIDE SEQUENCE [LARGE SCALE GENOMIC DNA]</scope>
    <source>
        <strain evidence="15 16">CS3096</strain>
    </source>
</reference>
<dbReference type="PROSITE" id="PS51910">
    <property type="entry name" value="GH18_2"/>
    <property type="match status" value="1"/>
</dbReference>
<dbReference type="InterPro" id="IPR001579">
    <property type="entry name" value="Glyco_hydro_18_chit_AS"/>
</dbReference>
<feature type="compositionally biased region" description="Acidic residues" evidence="13">
    <location>
        <begin position="355"/>
        <end position="371"/>
    </location>
</feature>
<evidence type="ECO:0000256" key="12">
    <source>
        <dbReference type="RuleBase" id="RU000489"/>
    </source>
</evidence>
<evidence type="ECO:0000313" key="16">
    <source>
        <dbReference type="Proteomes" id="UP000007978"/>
    </source>
</evidence>
<dbReference type="InterPro" id="IPR001223">
    <property type="entry name" value="Glyco_hydro18_cat"/>
</dbReference>
<keyword evidence="16" id="KW-1185">Reference proteome</keyword>
<dbReference type="Gene3D" id="3.20.20.80">
    <property type="entry name" value="Glycosidases"/>
    <property type="match status" value="1"/>
</dbReference>
<dbReference type="CDD" id="cd06548">
    <property type="entry name" value="GH18_chitinase"/>
    <property type="match status" value="1"/>
</dbReference>
<dbReference type="PROSITE" id="PS01095">
    <property type="entry name" value="GH18_1"/>
    <property type="match status" value="1"/>
</dbReference>
<feature type="compositionally biased region" description="Acidic residues" evidence="13">
    <location>
        <begin position="326"/>
        <end position="339"/>
    </location>
</feature>
<feature type="compositionally biased region" description="Basic and acidic residues" evidence="13">
    <location>
        <begin position="233"/>
        <end position="254"/>
    </location>
</feature>
<name>K3VAL1_FUSPC</name>
<dbReference type="OrthoDB" id="76388at2759"/>
<evidence type="ECO:0000256" key="13">
    <source>
        <dbReference type="SAM" id="MobiDB-lite"/>
    </source>
</evidence>
<gene>
    <name evidence="15" type="ORF">FPSE_09070</name>
</gene>
<dbReference type="GO" id="GO:0006032">
    <property type="term" value="P:chitin catabolic process"/>
    <property type="evidence" value="ECO:0007669"/>
    <property type="project" value="UniProtKB-KW"/>
</dbReference>
<evidence type="ECO:0000256" key="11">
    <source>
        <dbReference type="ARBA" id="ARBA00023326"/>
    </source>
</evidence>
<dbReference type="PANTHER" id="PTHR11177:SF317">
    <property type="entry name" value="CHITINASE 12-RELATED"/>
    <property type="match status" value="1"/>
</dbReference>
<dbReference type="Proteomes" id="UP000007978">
    <property type="component" value="Chromosome 1"/>
</dbReference>
<dbReference type="SUPFAM" id="SSF54556">
    <property type="entry name" value="Chitinase insertion domain"/>
    <property type="match status" value="1"/>
</dbReference>
<dbReference type="FunFam" id="3.20.20.80:FF:000075">
    <property type="entry name" value="Sporulation-specific chitinase"/>
    <property type="match status" value="1"/>
</dbReference>
<feature type="region of interest" description="Disordered" evidence="13">
    <location>
        <begin position="162"/>
        <end position="435"/>
    </location>
</feature>
<dbReference type="EC" id="3.2.1.14" evidence="4"/>
<evidence type="ECO:0000256" key="8">
    <source>
        <dbReference type="ARBA" id="ARBA00023024"/>
    </source>
</evidence>
<accession>K3VAL1</accession>
<dbReference type="InterPro" id="IPR029070">
    <property type="entry name" value="Chitinase_insertion_sf"/>
</dbReference>
<dbReference type="Gene3D" id="3.10.50.10">
    <property type="match status" value="1"/>
</dbReference>
<dbReference type="Pfam" id="PF00704">
    <property type="entry name" value="Glyco_hydro_18"/>
    <property type="match status" value="1"/>
</dbReference>
<evidence type="ECO:0000256" key="10">
    <source>
        <dbReference type="ARBA" id="ARBA00023295"/>
    </source>
</evidence>
<keyword evidence="8" id="KW-0146">Chitin degradation</keyword>
<evidence type="ECO:0000313" key="15">
    <source>
        <dbReference type="EMBL" id="EKJ70777.1"/>
    </source>
</evidence>
<dbReference type="PANTHER" id="PTHR11177">
    <property type="entry name" value="CHITINASE"/>
    <property type="match status" value="1"/>
</dbReference>
<dbReference type="GO" id="GO:0008061">
    <property type="term" value="F:chitin binding"/>
    <property type="evidence" value="ECO:0007669"/>
    <property type="project" value="InterPro"/>
</dbReference>
<feature type="compositionally biased region" description="Polar residues" evidence="13">
    <location>
        <begin position="205"/>
        <end position="220"/>
    </location>
</feature>
<protein>
    <recommendedName>
        <fullName evidence="4">chitinase</fullName>
        <ecNumber evidence="4">3.2.1.14</ecNumber>
    </recommendedName>
</protein>
<evidence type="ECO:0000256" key="3">
    <source>
        <dbReference type="ARBA" id="ARBA00008682"/>
    </source>
</evidence>
<keyword evidence="10 12" id="KW-0326">Glycosidase</keyword>
<feature type="compositionally biased region" description="Basic and acidic residues" evidence="13">
    <location>
        <begin position="340"/>
        <end position="354"/>
    </location>
</feature>
<keyword evidence="5" id="KW-0964">Secreted</keyword>
<dbReference type="GO" id="GO:0008843">
    <property type="term" value="F:endochitinase activity"/>
    <property type="evidence" value="ECO:0007669"/>
    <property type="project" value="UniProtKB-EC"/>
</dbReference>
<comment type="catalytic activity">
    <reaction evidence="1">
        <text>Random endo-hydrolysis of N-acetyl-beta-D-glucosaminide (1-&gt;4)-beta-linkages in chitin and chitodextrins.</text>
        <dbReference type="EC" id="3.2.1.14"/>
    </reaction>
</comment>
<dbReference type="HOGENOM" id="CLU_409399_0_0_1"/>
<dbReference type="GO" id="GO:0005576">
    <property type="term" value="C:extracellular region"/>
    <property type="evidence" value="ECO:0007669"/>
    <property type="project" value="UniProtKB-SubCell"/>
</dbReference>
<dbReference type="SUPFAM" id="SSF51445">
    <property type="entry name" value="(Trans)glycosidases"/>
    <property type="match status" value="1"/>
</dbReference>
<dbReference type="SMART" id="SM00636">
    <property type="entry name" value="Glyco_18"/>
    <property type="match status" value="1"/>
</dbReference>
<dbReference type="InterPro" id="IPR011583">
    <property type="entry name" value="Chitinase_II/V-like_cat"/>
</dbReference>
<dbReference type="InterPro" id="IPR050314">
    <property type="entry name" value="Glycosyl_Hydrlase_18"/>
</dbReference>
<dbReference type="AlphaFoldDB" id="K3VAL1"/>
<keyword evidence="7 12" id="KW-0378">Hydrolase</keyword>
<comment type="caution">
    <text evidence="15">The sequence shown here is derived from an EMBL/GenBank/DDBJ whole genome shotgun (WGS) entry which is preliminary data.</text>
</comment>
<dbReference type="RefSeq" id="XP_009260462.1">
    <property type="nucleotide sequence ID" value="XM_009262187.1"/>
</dbReference>
<evidence type="ECO:0000256" key="1">
    <source>
        <dbReference type="ARBA" id="ARBA00000822"/>
    </source>
</evidence>
<evidence type="ECO:0000259" key="14">
    <source>
        <dbReference type="PROSITE" id="PS51910"/>
    </source>
</evidence>
<evidence type="ECO:0000256" key="7">
    <source>
        <dbReference type="ARBA" id="ARBA00022801"/>
    </source>
</evidence>
<organism evidence="15 16">
    <name type="scientific">Fusarium pseudograminearum (strain CS3096)</name>
    <name type="common">Wheat and barley crown-rot fungus</name>
    <dbReference type="NCBI Taxonomy" id="1028729"/>
    <lineage>
        <taxon>Eukaryota</taxon>
        <taxon>Fungi</taxon>
        <taxon>Dikarya</taxon>
        <taxon>Ascomycota</taxon>
        <taxon>Pezizomycotina</taxon>
        <taxon>Sordariomycetes</taxon>
        <taxon>Hypocreomycetidae</taxon>
        <taxon>Hypocreales</taxon>
        <taxon>Nectriaceae</taxon>
        <taxon>Fusarium</taxon>
    </lineage>
</organism>
<feature type="domain" description="GH18" evidence="14">
    <location>
        <begin position="448"/>
        <end position="809"/>
    </location>
</feature>
<dbReference type="GO" id="GO:0000272">
    <property type="term" value="P:polysaccharide catabolic process"/>
    <property type="evidence" value="ECO:0007669"/>
    <property type="project" value="UniProtKB-KW"/>
</dbReference>
<proteinExistence type="inferred from homology"/>
<evidence type="ECO:0000256" key="9">
    <source>
        <dbReference type="ARBA" id="ARBA00023277"/>
    </source>
</evidence>
<dbReference type="KEGG" id="fpu:FPSE_09070"/>
<evidence type="ECO:0000256" key="4">
    <source>
        <dbReference type="ARBA" id="ARBA00012729"/>
    </source>
</evidence>